<proteinExistence type="predicted"/>
<comment type="caution">
    <text evidence="2">The sequence shown here is derived from an EMBL/GenBank/DDBJ whole genome shotgun (WGS) entry which is preliminary data.</text>
</comment>
<protein>
    <submittedName>
        <fullName evidence="2">Uncharacterized protein</fullName>
    </submittedName>
</protein>
<evidence type="ECO:0000256" key="1">
    <source>
        <dbReference type="SAM" id="Coils"/>
    </source>
</evidence>
<name>A0A0F3GPZ8_9BACT</name>
<dbReference type="AlphaFoldDB" id="A0A0F3GPZ8"/>
<evidence type="ECO:0000313" key="2">
    <source>
        <dbReference type="EMBL" id="KJU83887.1"/>
    </source>
</evidence>
<reference evidence="2 3" key="1">
    <citation type="submission" date="2015-02" db="EMBL/GenBank/DDBJ databases">
        <title>Single-cell genomics of uncultivated deep-branching MTB reveals a conserved set of magnetosome genes.</title>
        <authorList>
            <person name="Kolinko S."/>
            <person name="Richter M."/>
            <person name="Glockner F.O."/>
            <person name="Brachmann A."/>
            <person name="Schuler D."/>
        </authorList>
    </citation>
    <scope>NUCLEOTIDE SEQUENCE [LARGE SCALE GENOMIC DNA]</scope>
    <source>
        <strain evidence="2">TM-1</strain>
    </source>
</reference>
<gene>
    <name evidence="2" type="ORF">MBAV_003926</name>
</gene>
<dbReference type="Proteomes" id="UP000033423">
    <property type="component" value="Unassembled WGS sequence"/>
</dbReference>
<sequence>MLYCNKLCLNCNKGGLMTETSAAERQKAYRERMKAEGKRAITIYIPETVYQEIKGNPQAIVDFYVNCNNLVGDSHKKGNDNLNADIQTIKDRVDALQYELSDNLTEIGQTNAELRRRVALIQEEQDNLVVSRNNLVKRCDSLQSDNTCNKDSINSLQTKCDSLLKEVSELGCKINNLVVTGNDTKLSPSQIESTKERKTGTKFEAGWYDDYLAMNEGKAGKDRISERAFAKLKDVNPSTISRAFAKLRKEREEGQG</sequence>
<evidence type="ECO:0000313" key="3">
    <source>
        <dbReference type="Proteomes" id="UP000033423"/>
    </source>
</evidence>
<feature type="coiled-coil region" evidence="1">
    <location>
        <begin position="79"/>
        <end position="124"/>
    </location>
</feature>
<dbReference type="EMBL" id="LACI01001696">
    <property type="protein sequence ID" value="KJU83887.1"/>
    <property type="molecule type" value="Genomic_DNA"/>
</dbReference>
<organism evidence="2 3">
    <name type="scientific">Candidatus Magnetobacterium bavaricum</name>
    <dbReference type="NCBI Taxonomy" id="29290"/>
    <lineage>
        <taxon>Bacteria</taxon>
        <taxon>Pseudomonadati</taxon>
        <taxon>Nitrospirota</taxon>
        <taxon>Thermodesulfovibrionia</taxon>
        <taxon>Thermodesulfovibrionales</taxon>
        <taxon>Candidatus Magnetobacteriaceae</taxon>
        <taxon>Candidatus Magnetobacterium</taxon>
    </lineage>
</organism>
<keyword evidence="1" id="KW-0175">Coiled coil</keyword>
<accession>A0A0F3GPZ8</accession>
<keyword evidence="3" id="KW-1185">Reference proteome</keyword>